<dbReference type="Proteomes" id="UP000034764">
    <property type="component" value="Unassembled WGS sequence"/>
</dbReference>
<protein>
    <submittedName>
        <fullName evidence="1">Uncharacterized protein</fullName>
    </submittedName>
</protein>
<accession>A0A0G0RLD9</accession>
<dbReference type="AlphaFoldDB" id="A0A0G0RLD9"/>
<dbReference type="EMBL" id="LBXD01000025">
    <property type="protein sequence ID" value="KKR23305.1"/>
    <property type="molecule type" value="Genomic_DNA"/>
</dbReference>
<evidence type="ECO:0000313" key="1">
    <source>
        <dbReference type="EMBL" id="KKR23305.1"/>
    </source>
</evidence>
<reference evidence="1 2" key="1">
    <citation type="journal article" date="2015" name="Nature">
        <title>rRNA introns, odd ribosomes, and small enigmatic genomes across a large radiation of phyla.</title>
        <authorList>
            <person name="Brown C.T."/>
            <person name="Hug L.A."/>
            <person name="Thomas B.C."/>
            <person name="Sharon I."/>
            <person name="Castelle C.J."/>
            <person name="Singh A."/>
            <person name="Wilkins M.J."/>
            <person name="Williams K.H."/>
            <person name="Banfield J.F."/>
        </authorList>
    </citation>
    <scope>NUCLEOTIDE SEQUENCE [LARGE SCALE GENOMIC DNA]</scope>
</reference>
<organism evidence="1 2">
    <name type="scientific">Candidatus Yanofskybacteria bacterium GW2011_GWD2_39_48</name>
    <dbReference type="NCBI Taxonomy" id="1619031"/>
    <lineage>
        <taxon>Bacteria</taxon>
        <taxon>Candidatus Yanofskyibacteriota</taxon>
    </lineage>
</organism>
<name>A0A0G0RLD9_9BACT</name>
<comment type="caution">
    <text evidence="1">The sequence shown here is derived from an EMBL/GenBank/DDBJ whole genome shotgun (WGS) entry which is preliminary data.</text>
</comment>
<proteinExistence type="predicted"/>
<gene>
    <name evidence="1" type="ORF">UT53_C0025G0003</name>
</gene>
<evidence type="ECO:0000313" key="2">
    <source>
        <dbReference type="Proteomes" id="UP000034764"/>
    </source>
</evidence>
<sequence length="134" mass="15886">MAEVQTGFFWHVHHCYSYNERASYISEQKREDQKETRLRLFKPVRGTLPQEVVEAGQAYVEAGQISNKAWRVYYKTGQFRDKEWRAYVKAEQAHSRAWRALDEALRKNMPAIEALHRKECHNCPWDGKTIFPKA</sequence>